<dbReference type="InterPro" id="IPR044084">
    <property type="entry name" value="AvModA-like_subst-bd"/>
</dbReference>
<protein>
    <submittedName>
        <fullName evidence="5">Molybdate-binding periplasmic protein ModA</fullName>
    </submittedName>
</protein>
<dbReference type="PANTHER" id="PTHR30632:SF14">
    <property type="entry name" value="TUNGSTATE_MOLYBDATE_CHROMATE-BINDING PROTEIN MODA"/>
    <property type="match status" value="1"/>
</dbReference>
<dbReference type="SUPFAM" id="SSF53850">
    <property type="entry name" value="Periplasmic binding protein-like II"/>
    <property type="match status" value="1"/>
</dbReference>
<keyword evidence="6" id="KW-1185">Reference proteome</keyword>
<feature type="chain" id="PRO_5046885328" evidence="4">
    <location>
        <begin position="25"/>
        <end position="258"/>
    </location>
</feature>
<dbReference type="CDD" id="cd13539">
    <property type="entry name" value="PBP2_AvModA"/>
    <property type="match status" value="1"/>
</dbReference>
<name>A0ABN6CYY4_9GAMM</name>
<evidence type="ECO:0000313" key="6">
    <source>
        <dbReference type="Proteomes" id="UP001054820"/>
    </source>
</evidence>
<dbReference type="InterPro" id="IPR005950">
    <property type="entry name" value="ModA"/>
</dbReference>
<accession>A0ABN6CYY4</accession>
<evidence type="ECO:0000256" key="2">
    <source>
        <dbReference type="ARBA" id="ARBA00022723"/>
    </source>
</evidence>
<dbReference type="Gene3D" id="3.40.190.10">
    <property type="entry name" value="Periplasmic binding protein-like II"/>
    <property type="match status" value="2"/>
</dbReference>
<reference evidence="5" key="1">
    <citation type="journal article" date="2022" name="Arch. Microbiol.">
        <title>Thiomicrorhabdus immobilis sp. nov., a mesophilic sulfur-oxidizing bacterium isolated from sediment of a brackish lake in northern Japan.</title>
        <authorList>
            <person name="Kojima H."/>
            <person name="Mochizuki J."/>
            <person name="Kanda M."/>
            <person name="Watanabe T."/>
            <person name="Fukui M."/>
        </authorList>
    </citation>
    <scope>NUCLEOTIDE SEQUENCE</scope>
    <source>
        <strain evidence="5">Am19</strain>
    </source>
</reference>
<gene>
    <name evidence="5" type="primary">modA_2</name>
    <name evidence="5" type="ORF">THMIRHAM_19900</name>
</gene>
<dbReference type="PIRSF" id="PIRSF004846">
    <property type="entry name" value="ModA"/>
    <property type="match status" value="1"/>
</dbReference>
<evidence type="ECO:0000313" key="5">
    <source>
        <dbReference type="EMBL" id="BCN94205.1"/>
    </source>
</evidence>
<keyword evidence="3 4" id="KW-0732">Signal</keyword>
<dbReference type="PANTHER" id="PTHR30632">
    <property type="entry name" value="MOLYBDATE-BINDING PERIPLASMIC PROTEIN"/>
    <property type="match status" value="1"/>
</dbReference>
<dbReference type="Pfam" id="PF13531">
    <property type="entry name" value="SBP_bac_11"/>
    <property type="match status" value="1"/>
</dbReference>
<dbReference type="RefSeq" id="WP_237261675.1">
    <property type="nucleotide sequence ID" value="NZ_AP024202.1"/>
</dbReference>
<dbReference type="EMBL" id="AP024202">
    <property type="protein sequence ID" value="BCN94205.1"/>
    <property type="molecule type" value="Genomic_DNA"/>
</dbReference>
<dbReference type="InterPro" id="IPR050682">
    <property type="entry name" value="ModA/WtpA"/>
</dbReference>
<sequence length="258" mass="28187">MLVKKISLGMVLITTLFSSSIASAQETVRIAVASNFLATLKALSKDFTEETGIRVDISNGATGMLYAQIQKGAPYDLFFAADAKRPQMLEEEGLTEPGSRFTYVTGKLVVWSPDAQKVSPDLTKFNPNNPRLHFVAIANPKTAPYGEAAVATLKHYGVYDALKSQNKIALGENIGKTYHYVVSHNAQLGLVAKSYVSNPEKPVGGEYFEIPSNLYPKLVQQAVVIKGKKTPATQAFLKFFKSEKARKRIEAYGYGLGD</sequence>
<proteinExistence type="inferred from homology"/>
<dbReference type="NCBIfam" id="TIGR01256">
    <property type="entry name" value="modA"/>
    <property type="match status" value="1"/>
</dbReference>
<dbReference type="Proteomes" id="UP001054820">
    <property type="component" value="Chromosome"/>
</dbReference>
<evidence type="ECO:0000256" key="3">
    <source>
        <dbReference type="ARBA" id="ARBA00022729"/>
    </source>
</evidence>
<organism evidence="5 6">
    <name type="scientific">Thiomicrorhabdus immobilis</name>
    <dbReference type="NCBI Taxonomy" id="2791037"/>
    <lineage>
        <taxon>Bacteria</taxon>
        <taxon>Pseudomonadati</taxon>
        <taxon>Pseudomonadota</taxon>
        <taxon>Gammaproteobacteria</taxon>
        <taxon>Thiotrichales</taxon>
        <taxon>Piscirickettsiaceae</taxon>
        <taxon>Thiomicrorhabdus</taxon>
    </lineage>
</organism>
<evidence type="ECO:0000256" key="4">
    <source>
        <dbReference type="SAM" id="SignalP"/>
    </source>
</evidence>
<evidence type="ECO:0000256" key="1">
    <source>
        <dbReference type="ARBA" id="ARBA00009175"/>
    </source>
</evidence>
<comment type="similarity">
    <text evidence="1">Belongs to the bacterial solute-binding protein ModA family.</text>
</comment>
<keyword evidence="2" id="KW-0479">Metal-binding</keyword>
<feature type="signal peptide" evidence="4">
    <location>
        <begin position="1"/>
        <end position="24"/>
    </location>
</feature>